<evidence type="ECO:0000313" key="2">
    <source>
        <dbReference type="Proteomes" id="UP001145742"/>
    </source>
</evidence>
<name>A0ABQ9CXN0_9PASS</name>
<proteinExistence type="predicted"/>
<dbReference type="EMBL" id="WHWB01034347">
    <property type="protein sequence ID" value="KAJ7411197.1"/>
    <property type="molecule type" value="Genomic_DNA"/>
</dbReference>
<gene>
    <name evidence="1" type="ORF">WISP_103705</name>
</gene>
<reference evidence="1" key="1">
    <citation type="submission" date="2019-10" db="EMBL/GenBank/DDBJ databases">
        <authorList>
            <person name="Soares A.E.R."/>
            <person name="Aleixo A."/>
            <person name="Schneider P."/>
            <person name="Miyaki C.Y."/>
            <person name="Schneider M.P."/>
            <person name="Mello C."/>
            <person name="Vasconcelos A.T.R."/>
        </authorList>
    </citation>
    <scope>NUCLEOTIDE SEQUENCE</scope>
    <source>
        <tissue evidence="1">Muscle</tissue>
    </source>
</reference>
<comment type="caution">
    <text evidence="1">The sequence shown here is derived from an EMBL/GenBank/DDBJ whole genome shotgun (WGS) entry which is preliminary data.</text>
</comment>
<keyword evidence="2" id="KW-1185">Reference proteome</keyword>
<protein>
    <submittedName>
        <fullName evidence="1">Uncharacterized protein</fullName>
    </submittedName>
</protein>
<dbReference type="Proteomes" id="UP001145742">
    <property type="component" value="Unassembled WGS sequence"/>
</dbReference>
<accession>A0ABQ9CXN0</accession>
<organism evidence="1 2">
    <name type="scientific">Willisornis vidua</name>
    <name type="common">Xingu scale-backed antbird</name>
    <dbReference type="NCBI Taxonomy" id="1566151"/>
    <lineage>
        <taxon>Eukaryota</taxon>
        <taxon>Metazoa</taxon>
        <taxon>Chordata</taxon>
        <taxon>Craniata</taxon>
        <taxon>Vertebrata</taxon>
        <taxon>Euteleostomi</taxon>
        <taxon>Archelosauria</taxon>
        <taxon>Archosauria</taxon>
        <taxon>Dinosauria</taxon>
        <taxon>Saurischia</taxon>
        <taxon>Theropoda</taxon>
        <taxon>Coelurosauria</taxon>
        <taxon>Aves</taxon>
        <taxon>Neognathae</taxon>
        <taxon>Neoaves</taxon>
        <taxon>Telluraves</taxon>
        <taxon>Australaves</taxon>
        <taxon>Passeriformes</taxon>
        <taxon>Thamnophilidae</taxon>
        <taxon>Willisornis</taxon>
    </lineage>
</organism>
<dbReference type="PANTHER" id="PTHR33332">
    <property type="entry name" value="REVERSE TRANSCRIPTASE DOMAIN-CONTAINING PROTEIN"/>
    <property type="match status" value="1"/>
</dbReference>
<sequence>MNQRCAQVAKNANGILAYFKNNVTHRTKQVIVPLCFSLVRPHLKSCVQFWAPHYKKGIEVLEHVQRKATKPVKGLKLESCEQQLRELGLSSLEKRRLRGDLKTVFSCLKGVCSQVEINLFSQVTSNRTRGHNLKLSQGRFKLNIRRNFFTERKSC</sequence>
<evidence type="ECO:0000313" key="1">
    <source>
        <dbReference type="EMBL" id="KAJ7411197.1"/>
    </source>
</evidence>